<gene>
    <name evidence="13" type="ORF">FU658_09545</name>
</gene>
<keyword evidence="6 8" id="KW-0862">Zinc</keyword>
<proteinExistence type="inferred from homology"/>
<feature type="domain" description="Bacterial transcriptional activator" evidence="12">
    <location>
        <begin position="316"/>
        <end position="378"/>
    </location>
</feature>
<evidence type="ECO:0000256" key="4">
    <source>
        <dbReference type="ARBA" id="ARBA00022764"/>
    </source>
</evidence>
<dbReference type="HAMAP" id="MF_00997">
    <property type="entry name" value="Protease_BepA"/>
    <property type="match status" value="1"/>
</dbReference>
<dbReference type="Pfam" id="PF03704">
    <property type="entry name" value="BTAD"/>
    <property type="match status" value="1"/>
</dbReference>
<dbReference type="GO" id="GO:0051603">
    <property type="term" value="P:proteolysis involved in protein catabolic process"/>
    <property type="evidence" value="ECO:0007669"/>
    <property type="project" value="TreeGrafter"/>
</dbReference>
<evidence type="ECO:0000256" key="10">
    <source>
        <dbReference type="SAM" id="MobiDB-lite"/>
    </source>
</evidence>
<accession>A0A5C8KQ89</accession>
<feature type="active site" description="Proton donor" evidence="8">
    <location>
        <position position="172"/>
    </location>
</feature>
<comment type="similarity">
    <text evidence="8">Belongs to the peptidase M48 family. BepA subfamily.</text>
</comment>
<dbReference type="GO" id="GO:0042597">
    <property type="term" value="C:periplasmic space"/>
    <property type="evidence" value="ECO:0007669"/>
    <property type="project" value="UniProtKB-SubCell"/>
</dbReference>
<keyword evidence="2 8" id="KW-0479">Metal-binding</keyword>
<evidence type="ECO:0000256" key="6">
    <source>
        <dbReference type="ARBA" id="ARBA00022833"/>
    </source>
</evidence>
<keyword evidence="9" id="KW-0175">Coiled coil</keyword>
<evidence type="ECO:0000259" key="12">
    <source>
        <dbReference type="Pfam" id="PF03704"/>
    </source>
</evidence>
<feature type="active site" evidence="8">
    <location>
        <position position="102"/>
    </location>
</feature>
<name>A0A5C8KQ89_9GAMM</name>
<dbReference type="Pfam" id="PF01435">
    <property type="entry name" value="Peptidase_M48"/>
    <property type="match status" value="1"/>
</dbReference>
<keyword evidence="7 8" id="KW-0482">Metalloprotease</keyword>
<dbReference type="GO" id="GO:0016020">
    <property type="term" value="C:membrane"/>
    <property type="evidence" value="ECO:0007669"/>
    <property type="project" value="InterPro"/>
</dbReference>
<feature type="domain" description="Peptidase M48" evidence="11">
    <location>
        <begin position="36"/>
        <end position="229"/>
    </location>
</feature>
<dbReference type="AlphaFoldDB" id="A0A5C8KQ89"/>
<keyword evidence="3 8" id="KW-0732">Signal</keyword>
<feature type="binding site" evidence="8">
    <location>
        <position position="101"/>
    </location>
    <ligand>
        <name>Zn(2+)</name>
        <dbReference type="ChEBI" id="CHEBI:29105"/>
        <note>catalytic</note>
    </ligand>
</feature>
<dbReference type="EC" id="3.4.-.-" evidence="8"/>
<keyword evidence="1 8" id="KW-0645">Protease</keyword>
<feature type="coiled-coil region" evidence="9">
    <location>
        <begin position="432"/>
        <end position="459"/>
    </location>
</feature>
<comment type="function">
    <text evidence="8">Functions as both a chaperone and a metalloprotease. Maintains the integrity of the outer membrane by promoting either the assembly or the elimination of outer membrane proteins, depending on their folding state.</text>
</comment>
<evidence type="ECO:0000313" key="13">
    <source>
        <dbReference type="EMBL" id="TXK62080.1"/>
    </source>
</evidence>
<feature type="compositionally biased region" description="Basic and acidic residues" evidence="10">
    <location>
        <begin position="227"/>
        <end position="243"/>
    </location>
</feature>
<dbReference type="Gene3D" id="1.25.40.10">
    <property type="entry name" value="Tetratricopeptide repeat domain"/>
    <property type="match status" value="1"/>
</dbReference>
<dbReference type="RefSeq" id="WP_147891873.1">
    <property type="nucleotide sequence ID" value="NZ_VRTS01000006.1"/>
</dbReference>
<feature type="binding site" evidence="8">
    <location>
        <position position="168"/>
    </location>
    <ligand>
        <name>Zn(2+)</name>
        <dbReference type="ChEBI" id="CHEBI:29105"/>
        <note>catalytic</note>
    </ligand>
</feature>
<dbReference type="GO" id="GO:0004222">
    <property type="term" value="F:metalloendopeptidase activity"/>
    <property type="evidence" value="ECO:0007669"/>
    <property type="project" value="InterPro"/>
</dbReference>
<organism evidence="13 14">
    <name type="scientific">Alkalisalibacterium limincola</name>
    <dbReference type="NCBI Taxonomy" id="2699169"/>
    <lineage>
        <taxon>Bacteria</taxon>
        <taxon>Pseudomonadati</taxon>
        <taxon>Pseudomonadota</taxon>
        <taxon>Gammaproteobacteria</taxon>
        <taxon>Lysobacterales</taxon>
        <taxon>Lysobacteraceae</taxon>
        <taxon>Alkalisalibacterium</taxon>
    </lineage>
</organism>
<feature type="binding site" evidence="8">
    <location>
        <position position="105"/>
    </location>
    <ligand>
        <name>Zn(2+)</name>
        <dbReference type="ChEBI" id="CHEBI:29105"/>
        <note>catalytic</note>
    </ligand>
</feature>
<comment type="subcellular location">
    <subcellularLocation>
        <location evidence="8">Periplasm</location>
    </subcellularLocation>
</comment>
<evidence type="ECO:0000256" key="3">
    <source>
        <dbReference type="ARBA" id="ARBA00022729"/>
    </source>
</evidence>
<dbReference type="SUPFAM" id="SSF48452">
    <property type="entry name" value="TPR-like"/>
    <property type="match status" value="1"/>
</dbReference>
<evidence type="ECO:0000259" key="11">
    <source>
        <dbReference type="Pfam" id="PF01435"/>
    </source>
</evidence>
<dbReference type="Gene3D" id="3.30.2010.10">
    <property type="entry name" value="Metalloproteases ('zincins'), catalytic domain"/>
    <property type="match status" value="1"/>
</dbReference>
<dbReference type="InterPro" id="IPR011990">
    <property type="entry name" value="TPR-like_helical_dom_sf"/>
</dbReference>
<evidence type="ECO:0000256" key="8">
    <source>
        <dbReference type="HAMAP-Rule" id="MF_00997"/>
    </source>
</evidence>
<dbReference type="Proteomes" id="UP000321248">
    <property type="component" value="Unassembled WGS sequence"/>
</dbReference>
<comment type="caution">
    <text evidence="13">The sequence shown here is derived from an EMBL/GenBank/DDBJ whole genome shotgun (WGS) entry which is preliminary data.</text>
</comment>
<evidence type="ECO:0000256" key="2">
    <source>
        <dbReference type="ARBA" id="ARBA00022723"/>
    </source>
</evidence>
<evidence type="ECO:0000256" key="1">
    <source>
        <dbReference type="ARBA" id="ARBA00022670"/>
    </source>
</evidence>
<evidence type="ECO:0000313" key="14">
    <source>
        <dbReference type="Proteomes" id="UP000321248"/>
    </source>
</evidence>
<evidence type="ECO:0000256" key="7">
    <source>
        <dbReference type="ARBA" id="ARBA00023049"/>
    </source>
</evidence>
<keyword evidence="4 8" id="KW-0574">Periplasm</keyword>
<keyword evidence="5 8" id="KW-0378">Hydrolase</keyword>
<protein>
    <recommendedName>
        <fullName evidence="8">Putative beta-barrel assembly-enhancing protease</fullName>
        <ecNumber evidence="8">3.4.-.-</ecNumber>
    </recommendedName>
</protein>
<dbReference type="GO" id="GO:0008270">
    <property type="term" value="F:zinc ion binding"/>
    <property type="evidence" value="ECO:0007669"/>
    <property type="project" value="UniProtKB-UniRule"/>
</dbReference>
<evidence type="ECO:0000256" key="5">
    <source>
        <dbReference type="ARBA" id="ARBA00022801"/>
    </source>
</evidence>
<evidence type="ECO:0000256" key="9">
    <source>
        <dbReference type="SAM" id="Coils"/>
    </source>
</evidence>
<dbReference type="PANTHER" id="PTHR22726:SF1">
    <property type="entry name" value="METALLOENDOPEPTIDASE OMA1, MITOCHONDRIAL"/>
    <property type="match status" value="1"/>
</dbReference>
<comment type="cofactor">
    <cofactor evidence="8">
        <name>Zn(2+)</name>
        <dbReference type="ChEBI" id="CHEBI:29105"/>
    </cofactor>
    <text evidence="8">Binds 1 zinc ion per subunit.</text>
</comment>
<dbReference type="OrthoDB" id="9810445at2"/>
<dbReference type="PANTHER" id="PTHR22726">
    <property type="entry name" value="METALLOENDOPEPTIDASE OMA1"/>
    <property type="match status" value="1"/>
</dbReference>
<dbReference type="InterPro" id="IPR005158">
    <property type="entry name" value="BTAD"/>
</dbReference>
<keyword evidence="14" id="KW-1185">Reference proteome</keyword>
<dbReference type="EMBL" id="VRTS01000006">
    <property type="protein sequence ID" value="TXK62080.1"/>
    <property type="molecule type" value="Genomic_DNA"/>
</dbReference>
<sequence length="501" mass="54628">MGSSAGTLITPAQEAQYGAMYLRELRRYGWVLDDPLLDGWLNSLGFELASVTENSGSDYTFFMIRSRQVNAFATLGGYIGMNAGLVLTAESEDEVAAVLAHEIAHVTQRHIVRSVEAAQKDQIPILLGMLAGAIAAQSAGSADGAQAAIASGMSLMMQRQINHTRAAEQEADRLGIQTLARAGYDPDAMAGFFGRMGRISRAGGGEGGVPEFLRTHPVTTNRISEARDRAQRMRQDPPRDFSSRRAGHSHPLLPAGLALDRDVLGGPRQSHRFDLARERLRVLTAPSPPQAVDEYRRIGERSPDGLSDAQRYGYALARIRHGQAQAAVTELQSLIERHPTDHWLTLALAEAQHQAGDHATAVETYESLHRSMPNNLAVALSYAQALNETGTREAGVRAQTLLRPIARSSAADFSYQRILARASELAGDDIRAAEAHAEVAFLNGRAEDALNQLRGLQQRNDLDYVQRARIDARITEVTPIVLEMQRQGIGPDGRRRSDPRG</sequence>
<dbReference type="InterPro" id="IPR030873">
    <property type="entry name" value="Protease_BepA"/>
</dbReference>
<dbReference type="InterPro" id="IPR001915">
    <property type="entry name" value="Peptidase_M48"/>
</dbReference>
<reference evidence="13 14" key="1">
    <citation type="submission" date="2019-08" db="EMBL/GenBank/DDBJ databases">
        <authorList>
            <person name="Karlyshev A.V."/>
        </authorList>
    </citation>
    <scope>NUCLEOTIDE SEQUENCE [LARGE SCALE GENOMIC DNA]</scope>
    <source>
        <strain evidence="13 14">Alg18-2.2</strain>
    </source>
</reference>
<feature type="region of interest" description="Disordered" evidence="10">
    <location>
        <begin position="227"/>
        <end position="253"/>
    </location>
</feature>
<dbReference type="InterPro" id="IPR051156">
    <property type="entry name" value="Mito/Outer_Membr_Metalloprot"/>
</dbReference>